<feature type="transmembrane region" description="Helical" evidence="1">
    <location>
        <begin position="107"/>
        <end position="124"/>
    </location>
</feature>
<dbReference type="Proteomes" id="UP000825935">
    <property type="component" value="Chromosome 20"/>
</dbReference>
<dbReference type="OrthoDB" id="2014839at2759"/>
<reference evidence="2" key="1">
    <citation type="submission" date="2021-08" db="EMBL/GenBank/DDBJ databases">
        <title>WGS assembly of Ceratopteris richardii.</title>
        <authorList>
            <person name="Marchant D.B."/>
            <person name="Chen G."/>
            <person name="Jenkins J."/>
            <person name="Shu S."/>
            <person name="Leebens-Mack J."/>
            <person name="Grimwood J."/>
            <person name="Schmutz J."/>
            <person name="Soltis P."/>
            <person name="Soltis D."/>
            <person name="Chen Z.-H."/>
        </authorList>
    </citation>
    <scope>NUCLEOTIDE SEQUENCE</scope>
    <source>
        <strain evidence="2">Whitten #5841</strain>
        <tissue evidence="2">Leaf</tissue>
    </source>
</reference>
<dbReference type="EMBL" id="CM035425">
    <property type="protein sequence ID" value="KAH7330780.1"/>
    <property type="molecule type" value="Genomic_DNA"/>
</dbReference>
<dbReference type="OMA" id="FRVICIM"/>
<evidence type="ECO:0008006" key="4">
    <source>
        <dbReference type="Google" id="ProtNLM"/>
    </source>
</evidence>
<comment type="caution">
    <text evidence="2">The sequence shown here is derived from an EMBL/GenBank/DDBJ whole genome shotgun (WGS) entry which is preliminary data.</text>
</comment>
<organism evidence="2 3">
    <name type="scientific">Ceratopteris richardii</name>
    <name type="common">Triangle waterfern</name>
    <dbReference type="NCBI Taxonomy" id="49495"/>
    <lineage>
        <taxon>Eukaryota</taxon>
        <taxon>Viridiplantae</taxon>
        <taxon>Streptophyta</taxon>
        <taxon>Embryophyta</taxon>
        <taxon>Tracheophyta</taxon>
        <taxon>Polypodiopsida</taxon>
        <taxon>Polypodiidae</taxon>
        <taxon>Polypodiales</taxon>
        <taxon>Pteridineae</taxon>
        <taxon>Pteridaceae</taxon>
        <taxon>Parkerioideae</taxon>
        <taxon>Ceratopteris</taxon>
    </lineage>
</organism>
<keyword evidence="1" id="KW-1133">Transmembrane helix</keyword>
<dbReference type="PANTHER" id="PTHR34989">
    <property type="entry name" value="PROTEIN HDED"/>
    <property type="match status" value="1"/>
</dbReference>
<protein>
    <recommendedName>
        <fullName evidence="4">HdeD family acid-resistance protein</fullName>
    </recommendedName>
</protein>
<keyword evidence="1" id="KW-0472">Membrane</keyword>
<dbReference type="AlphaFoldDB" id="A0A8T2SCE6"/>
<sequence length="229" mass="25046">MTDHYRPISGTSDYGEDGGNRRRGVARFFPGAGIVGSEMAQEYLQRVFLYFMTYGAAFLLVGVICIVLPIVFVSVSIQYLVAWILVIGGAAAVVHFLLVFGSPGTTTFLVLGIVHLAVGLWILFQRSVRHGNAFVWLLFGWFFIHGLLKLLMGCEVRTLRSWIALVISGVVSILLAILNIALAGLYGFRVICIMFGVDLAVTGLAFLMVSSMAYYANRSADRTHLLGDA</sequence>
<feature type="transmembrane region" description="Helical" evidence="1">
    <location>
        <begin position="162"/>
        <end position="182"/>
    </location>
</feature>
<feature type="transmembrane region" description="Helical" evidence="1">
    <location>
        <begin position="188"/>
        <end position="216"/>
    </location>
</feature>
<feature type="transmembrane region" description="Helical" evidence="1">
    <location>
        <begin position="47"/>
        <end position="71"/>
    </location>
</feature>
<feature type="transmembrane region" description="Helical" evidence="1">
    <location>
        <begin position="77"/>
        <end position="100"/>
    </location>
</feature>
<dbReference type="GO" id="GO:0005886">
    <property type="term" value="C:plasma membrane"/>
    <property type="evidence" value="ECO:0007669"/>
    <property type="project" value="TreeGrafter"/>
</dbReference>
<evidence type="ECO:0000313" key="3">
    <source>
        <dbReference type="Proteomes" id="UP000825935"/>
    </source>
</evidence>
<name>A0A8T2SCE6_CERRI</name>
<evidence type="ECO:0000256" key="1">
    <source>
        <dbReference type="SAM" id="Phobius"/>
    </source>
</evidence>
<proteinExistence type="predicted"/>
<dbReference type="PANTHER" id="PTHR34989:SF1">
    <property type="entry name" value="PROTEIN HDED"/>
    <property type="match status" value="1"/>
</dbReference>
<keyword evidence="1" id="KW-0812">Transmembrane</keyword>
<evidence type="ECO:0000313" key="2">
    <source>
        <dbReference type="EMBL" id="KAH7330780.1"/>
    </source>
</evidence>
<gene>
    <name evidence="2" type="ORF">KP509_20G001800</name>
</gene>
<feature type="transmembrane region" description="Helical" evidence="1">
    <location>
        <begin position="130"/>
        <end position="150"/>
    </location>
</feature>
<dbReference type="InterPro" id="IPR052712">
    <property type="entry name" value="Acid_resist_chaperone_HdeD"/>
</dbReference>
<keyword evidence="3" id="KW-1185">Reference proteome</keyword>
<accession>A0A8T2SCE6</accession>